<gene>
    <name evidence="1" type="ORF">NE857_25130</name>
</gene>
<protein>
    <submittedName>
        <fullName evidence="1">Uncharacterized protein</fullName>
    </submittedName>
</protein>
<sequence>MERVNDPGAPSPTEVISAWIPHDARFRESALRHALRDTSGRRLHVYVDSLVNRANDDGSPLSEYDLRTMAAVREDLDRRPLTSVDWRTVRARLVSGLF</sequence>
<accession>A0ABY5D4W6</accession>
<proteinExistence type="predicted"/>
<evidence type="ECO:0000313" key="2">
    <source>
        <dbReference type="Proteomes" id="UP001055940"/>
    </source>
</evidence>
<organism evidence="1 2">
    <name type="scientific">Nocardiopsis exhalans</name>
    <dbReference type="NCBI Taxonomy" id="163604"/>
    <lineage>
        <taxon>Bacteria</taxon>
        <taxon>Bacillati</taxon>
        <taxon>Actinomycetota</taxon>
        <taxon>Actinomycetes</taxon>
        <taxon>Streptosporangiales</taxon>
        <taxon>Nocardiopsidaceae</taxon>
        <taxon>Nocardiopsis</taxon>
    </lineage>
</organism>
<dbReference type="Proteomes" id="UP001055940">
    <property type="component" value="Chromosome"/>
</dbReference>
<dbReference type="RefSeq" id="WP_254417941.1">
    <property type="nucleotide sequence ID" value="NZ_BAAAJB010000035.1"/>
</dbReference>
<reference evidence="1" key="1">
    <citation type="submission" date="2022-06" db="EMBL/GenBank/DDBJ databases">
        <authorList>
            <person name="Ping M."/>
        </authorList>
    </citation>
    <scope>NUCLEOTIDE SEQUENCE</scope>
    <source>
        <strain evidence="1">JCM11759T</strain>
    </source>
</reference>
<dbReference type="EMBL" id="CP099837">
    <property type="protein sequence ID" value="USY18558.1"/>
    <property type="molecule type" value="Genomic_DNA"/>
</dbReference>
<evidence type="ECO:0000313" key="1">
    <source>
        <dbReference type="EMBL" id="USY18558.1"/>
    </source>
</evidence>
<name>A0ABY5D4W6_9ACTN</name>
<keyword evidence="2" id="KW-1185">Reference proteome</keyword>